<feature type="domain" description="Putative aromatic acid exporter C-terminal" evidence="7">
    <location>
        <begin position="145"/>
        <end position="305"/>
    </location>
</feature>
<accession>A0ABW2V5Y4</accession>
<evidence type="ECO:0000256" key="3">
    <source>
        <dbReference type="ARBA" id="ARBA00022692"/>
    </source>
</evidence>
<keyword evidence="9" id="KW-1185">Reference proteome</keyword>
<name>A0ABW2V5Y4_9BACL</name>
<dbReference type="InterPro" id="IPR010343">
    <property type="entry name" value="ArAE_1"/>
</dbReference>
<dbReference type="InterPro" id="IPR052984">
    <property type="entry name" value="UPF0421"/>
</dbReference>
<keyword evidence="4 6" id="KW-1133">Transmembrane helix</keyword>
<dbReference type="Pfam" id="PF06081">
    <property type="entry name" value="ArAE_1"/>
    <property type="match status" value="1"/>
</dbReference>
<sequence>MGIRVIKTAVAAVLAIYMAASIGLNNAISAGLLAVLGVDVTIKRSLLTVAQRLLASLCGLLLAVVLFWLFGFDYWVVGVFVLIAYPILSRIGLRDGIITCTVVVLHLFASRSTDLGLIVNEVMLLVVGLGTAMVVNAVYMPREEGRLASYRSELEEQLSRIFKHMGAHLRRPDTIWDGSELLRAHELIAEGEKLALRVLENRLFHADSYWKNYFRMRGRQLARIEQMLELIALVDQALPQGENVAELFEELSKDVKSFYYTGNVEKRLDAVEREFREMELPRTRQEFEIRAALLGLCRELRAYLERAKREKRKRP</sequence>
<proteinExistence type="predicted"/>
<keyword evidence="2" id="KW-1003">Cell membrane</keyword>
<evidence type="ECO:0000256" key="4">
    <source>
        <dbReference type="ARBA" id="ARBA00022989"/>
    </source>
</evidence>
<gene>
    <name evidence="8" type="ORF">ACFQWB_12930</name>
</gene>
<dbReference type="Gene3D" id="1.20.120.940">
    <property type="entry name" value="Putative aromatic acid exporter, C-terminal domain"/>
    <property type="match status" value="1"/>
</dbReference>
<dbReference type="EMBL" id="JBHTGQ010000028">
    <property type="protein sequence ID" value="MFC7750825.1"/>
    <property type="molecule type" value="Genomic_DNA"/>
</dbReference>
<dbReference type="RefSeq" id="WP_138789096.1">
    <property type="nucleotide sequence ID" value="NZ_JBHTGQ010000028.1"/>
</dbReference>
<dbReference type="InterPro" id="IPR021062">
    <property type="entry name" value="ArAE_1_C"/>
</dbReference>
<feature type="transmembrane region" description="Helical" evidence="6">
    <location>
        <begin position="115"/>
        <end position="139"/>
    </location>
</feature>
<keyword evidence="3 6" id="KW-0812">Transmembrane</keyword>
<evidence type="ECO:0000256" key="6">
    <source>
        <dbReference type="SAM" id="Phobius"/>
    </source>
</evidence>
<protein>
    <submittedName>
        <fullName evidence="8">Aromatic acid exporter family protein</fullName>
    </submittedName>
</protein>
<keyword evidence="5 6" id="KW-0472">Membrane</keyword>
<evidence type="ECO:0000256" key="5">
    <source>
        <dbReference type="ARBA" id="ARBA00023136"/>
    </source>
</evidence>
<feature type="transmembrane region" description="Helical" evidence="6">
    <location>
        <begin position="53"/>
        <end position="84"/>
    </location>
</feature>
<evidence type="ECO:0000256" key="1">
    <source>
        <dbReference type="ARBA" id="ARBA00004651"/>
    </source>
</evidence>
<reference evidence="9" key="1">
    <citation type="journal article" date="2019" name="Int. J. Syst. Evol. Microbiol.">
        <title>The Global Catalogue of Microorganisms (GCM) 10K type strain sequencing project: providing services to taxonomists for standard genome sequencing and annotation.</title>
        <authorList>
            <consortium name="The Broad Institute Genomics Platform"/>
            <consortium name="The Broad Institute Genome Sequencing Center for Infectious Disease"/>
            <person name="Wu L."/>
            <person name="Ma J."/>
        </authorList>
    </citation>
    <scope>NUCLEOTIDE SEQUENCE [LARGE SCALE GENOMIC DNA]</scope>
    <source>
        <strain evidence="9">JCM 18657</strain>
    </source>
</reference>
<evidence type="ECO:0000256" key="2">
    <source>
        <dbReference type="ARBA" id="ARBA00022475"/>
    </source>
</evidence>
<organism evidence="8 9">
    <name type="scientific">Paenibacillus thermoaerophilus</name>
    <dbReference type="NCBI Taxonomy" id="1215385"/>
    <lineage>
        <taxon>Bacteria</taxon>
        <taxon>Bacillati</taxon>
        <taxon>Bacillota</taxon>
        <taxon>Bacilli</taxon>
        <taxon>Bacillales</taxon>
        <taxon>Paenibacillaceae</taxon>
        <taxon>Paenibacillus</taxon>
    </lineage>
</organism>
<dbReference type="PANTHER" id="PTHR40064">
    <property type="entry name" value="MEMBRANE PROTEIN-RELATED"/>
    <property type="match status" value="1"/>
</dbReference>
<evidence type="ECO:0000259" key="7">
    <source>
        <dbReference type="Pfam" id="PF11728"/>
    </source>
</evidence>
<comment type="subcellular location">
    <subcellularLocation>
        <location evidence="1">Cell membrane</location>
        <topology evidence="1">Multi-pass membrane protein</topology>
    </subcellularLocation>
</comment>
<dbReference type="InterPro" id="IPR038323">
    <property type="entry name" value="ArAE_1_C_sf"/>
</dbReference>
<evidence type="ECO:0000313" key="8">
    <source>
        <dbReference type="EMBL" id="MFC7750825.1"/>
    </source>
</evidence>
<comment type="caution">
    <text evidence="8">The sequence shown here is derived from an EMBL/GenBank/DDBJ whole genome shotgun (WGS) entry which is preliminary data.</text>
</comment>
<dbReference type="Pfam" id="PF11728">
    <property type="entry name" value="ArAE_1_C"/>
    <property type="match status" value="1"/>
</dbReference>
<dbReference type="Proteomes" id="UP001596528">
    <property type="component" value="Unassembled WGS sequence"/>
</dbReference>
<dbReference type="PANTHER" id="PTHR40064:SF1">
    <property type="entry name" value="MEMBRANE PROTEIN"/>
    <property type="match status" value="1"/>
</dbReference>
<evidence type="ECO:0000313" key="9">
    <source>
        <dbReference type="Proteomes" id="UP001596528"/>
    </source>
</evidence>